<dbReference type="Gene3D" id="3.40.50.300">
    <property type="entry name" value="P-loop containing nucleotide triphosphate hydrolases"/>
    <property type="match status" value="1"/>
</dbReference>
<dbReference type="InterPro" id="IPR000700">
    <property type="entry name" value="PAS-assoc_C"/>
</dbReference>
<dbReference type="InterPro" id="IPR009057">
    <property type="entry name" value="Homeodomain-like_sf"/>
</dbReference>
<dbReference type="PROSITE" id="PS00675">
    <property type="entry name" value="SIGMA54_INTERACT_1"/>
    <property type="match status" value="1"/>
</dbReference>
<dbReference type="PROSITE" id="PS00688">
    <property type="entry name" value="SIGMA54_INTERACT_3"/>
    <property type="match status" value="1"/>
</dbReference>
<gene>
    <name evidence="11" type="ORF">GJU41_03825</name>
</gene>
<dbReference type="Gene3D" id="1.10.8.60">
    <property type="match status" value="1"/>
</dbReference>
<evidence type="ECO:0000313" key="11">
    <source>
        <dbReference type="EMBL" id="MRX53088.1"/>
    </source>
</evidence>
<dbReference type="AlphaFoldDB" id="A0A6I2M4Q0"/>
<dbReference type="Gene3D" id="3.30.450.20">
    <property type="entry name" value="PAS domain"/>
    <property type="match status" value="1"/>
</dbReference>
<evidence type="ECO:0000313" key="12">
    <source>
        <dbReference type="Proteomes" id="UP000441585"/>
    </source>
</evidence>
<dbReference type="SUPFAM" id="SSF46689">
    <property type="entry name" value="Homeodomain-like"/>
    <property type="match status" value="1"/>
</dbReference>
<dbReference type="GO" id="GO:0005524">
    <property type="term" value="F:ATP binding"/>
    <property type="evidence" value="ECO:0007669"/>
    <property type="project" value="UniProtKB-KW"/>
</dbReference>
<name>A0A6I2M4Q0_9BACI</name>
<keyword evidence="4" id="KW-0805">Transcription regulation</keyword>
<reference evidence="11 12" key="1">
    <citation type="submission" date="2019-11" db="EMBL/GenBank/DDBJ databases">
        <title>Bacillus idriensis genome.</title>
        <authorList>
            <person name="Konopka E.N."/>
            <person name="Newman J.D."/>
        </authorList>
    </citation>
    <scope>NUCLEOTIDE SEQUENCE [LARGE SCALE GENOMIC DNA]</scope>
    <source>
        <strain evidence="11 12">DSM 19097</strain>
    </source>
</reference>
<feature type="domain" description="Sigma-54 factor interaction" evidence="8">
    <location>
        <begin position="248"/>
        <end position="478"/>
    </location>
</feature>
<keyword evidence="5" id="KW-0804">Transcription</keyword>
<dbReference type="Pfam" id="PF00989">
    <property type="entry name" value="PAS"/>
    <property type="match status" value="1"/>
</dbReference>
<dbReference type="SMART" id="SM00382">
    <property type="entry name" value="AAA"/>
    <property type="match status" value="1"/>
</dbReference>
<dbReference type="InterPro" id="IPR030828">
    <property type="entry name" value="HTH_TyrR"/>
</dbReference>
<dbReference type="EMBL" id="WKKF01000001">
    <property type="protein sequence ID" value="MRX53088.1"/>
    <property type="molecule type" value="Genomic_DNA"/>
</dbReference>
<evidence type="ECO:0000256" key="2">
    <source>
        <dbReference type="ARBA" id="ARBA00022797"/>
    </source>
</evidence>
<protein>
    <recommendedName>
        <fullName evidence="6">HTH-type transcriptional regulatory protein TyrR</fullName>
    </recommendedName>
</protein>
<dbReference type="CDD" id="cd00130">
    <property type="entry name" value="PAS"/>
    <property type="match status" value="1"/>
</dbReference>
<dbReference type="InterPro" id="IPR000014">
    <property type="entry name" value="PAS"/>
</dbReference>
<dbReference type="FunFam" id="3.40.50.300:FF:000006">
    <property type="entry name" value="DNA-binding transcriptional regulator NtrC"/>
    <property type="match status" value="1"/>
</dbReference>
<dbReference type="PANTHER" id="PTHR32071:SF57">
    <property type="entry name" value="C4-DICARBOXYLATE TRANSPORT TRANSCRIPTIONAL REGULATORY PROTEIN DCTD"/>
    <property type="match status" value="1"/>
</dbReference>
<dbReference type="InterPro" id="IPR027417">
    <property type="entry name" value="P-loop_NTPase"/>
</dbReference>
<evidence type="ECO:0000256" key="3">
    <source>
        <dbReference type="ARBA" id="ARBA00022840"/>
    </source>
</evidence>
<dbReference type="SMART" id="SM00091">
    <property type="entry name" value="PAS"/>
    <property type="match status" value="1"/>
</dbReference>
<dbReference type="InterPro" id="IPR002078">
    <property type="entry name" value="Sigma_54_int"/>
</dbReference>
<comment type="caution">
    <text evidence="11">The sequence shown here is derived from an EMBL/GenBank/DDBJ whole genome shotgun (WGS) entry which is preliminary data.</text>
</comment>
<dbReference type="PANTHER" id="PTHR32071">
    <property type="entry name" value="TRANSCRIPTIONAL REGULATORY PROTEIN"/>
    <property type="match status" value="1"/>
</dbReference>
<evidence type="ECO:0000256" key="4">
    <source>
        <dbReference type="ARBA" id="ARBA00023015"/>
    </source>
</evidence>
<dbReference type="Proteomes" id="UP000441585">
    <property type="component" value="Unassembled WGS sequence"/>
</dbReference>
<dbReference type="Pfam" id="PF00158">
    <property type="entry name" value="Sigma54_activat"/>
    <property type="match status" value="1"/>
</dbReference>
<dbReference type="PROSITE" id="PS50045">
    <property type="entry name" value="SIGMA54_INTERACT_4"/>
    <property type="match status" value="1"/>
</dbReference>
<dbReference type="InterPro" id="IPR035965">
    <property type="entry name" value="PAS-like_dom_sf"/>
</dbReference>
<dbReference type="SUPFAM" id="SSF55785">
    <property type="entry name" value="PYP-like sensor domain (PAS domain)"/>
    <property type="match status" value="1"/>
</dbReference>
<dbReference type="RefSeq" id="WP_154318041.1">
    <property type="nucleotide sequence ID" value="NZ_CAJFZX010000007.1"/>
</dbReference>
<feature type="coiled-coil region" evidence="7">
    <location>
        <begin position="214"/>
        <end position="241"/>
    </location>
</feature>
<evidence type="ECO:0000256" key="5">
    <source>
        <dbReference type="ARBA" id="ARBA00023163"/>
    </source>
</evidence>
<dbReference type="InterPro" id="IPR058031">
    <property type="entry name" value="AAA_lid_NorR"/>
</dbReference>
<dbReference type="InterPro" id="IPR013767">
    <property type="entry name" value="PAS_fold"/>
</dbReference>
<keyword evidence="2" id="KW-0058">Aromatic hydrocarbons catabolism</keyword>
<dbReference type="GO" id="GO:0003677">
    <property type="term" value="F:DNA binding"/>
    <property type="evidence" value="ECO:0007669"/>
    <property type="project" value="UniProtKB-KW"/>
</dbReference>
<dbReference type="PROSITE" id="PS50112">
    <property type="entry name" value="PAS"/>
    <property type="match status" value="1"/>
</dbReference>
<evidence type="ECO:0000256" key="7">
    <source>
        <dbReference type="SAM" id="Coils"/>
    </source>
</evidence>
<dbReference type="InterPro" id="IPR025944">
    <property type="entry name" value="Sigma_54_int_dom_CS"/>
</dbReference>
<keyword evidence="3" id="KW-0067">ATP-binding</keyword>
<evidence type="ECO:0000256" key="1">
    <source>
        <dbReference type="ARBA" id="ARBA00022741"/>
    </source>
</evidence>
<evidence type="ECO:0000256" key="6">
    <source>
        <dbReference type="ARBA" id="ARBA00029500"/>
    </source>
</evidence>
<evidence type="ECO:0000259" key="10">
    <source>
        <dbReference type="PROSITE" id="PS50113"/>
    </source>
</evidence>
<proteinExistence type="predicted"/>
<dbReference type="InterPro" id="IPR003593">
    <property type="entry name" value="AAA+_ATPase"/>
</dbReference>
<dbReference type="NCBIfam" id="TIGR00229">
    <property type="entry name" value="sensory_box"/>
    <property type="match status" value="1"/>
</dbReference>
<dbReference type="InterPro" id="IPR025662">
    <property type="entry name" value="Sigma_54_int_dom_ATP-bd_1"/>
</dbReference>
<keyword evidence="12" id="KW-1185">Reference proteome</keyword>
<dbReference type="GO" id="GO:0006355">
    <property type="term" value="P:regulation of DNA-templated transcription"/>
    <property type="evidence" value="ECO:0007669"/>
    <property type="project" value="InterPro"/>
</dbReference>
<accession>A0A6I2M4Q0</accession>
<dbReference type="Gene3D" id="1.10.10.60">
    <property type="entry name" value="Homeodomain-like"/>
    <property type="match status" value="1"/>
</dbReference>
<dbReference type="Pfam" id="PF18024">
    <property type="entry name" value="HTH_50"/>
    <property type="match status" value="1"/>
</dbReference>
<dbReference type="CDD" id="cd00009">
    <property type="entry name" value="AAA"/>
    <property type="match status" value="1"/>
</dbReference>
<feature type="domain" description="PAS" evidence="9">
    <location>
        <begin position="104"/>
        <end position="150"/>
    </location>
</feature>
<dbReference type="PROSITE" id="PS50113">
    <property type="entry name" value="PAC"/>
    <property type="match status" value="1"/>
</dbReference>
<evidence type="ECO:0000259" key="9">
    <source>
        <dbReference type="PROSITE" id="PS50112"/>
    </source>
</evidence>
<dbReference type="Pfam" id="PF25601">
    <property type="entry name" value="AAA_lid_14"/>
    <property type="match status" value="1"/>
</dbReference>
<evidence type="ECO:0000259" key="8">
    <source>
        <dbReference type="PROSITE" id="PS50045"/>
    </source>
</evidence>
<feature type="domain" description="PAC" evidence="10">
    <location>
        <begin position="173"/>
        <end position="223"/>
    </location>
</feature>
<sequence>MNAKIIESIPFPCVVTSSSNVILHSNEFVLHFTSCTDVQNMKISELFDVWEELKGGKLIHASCGGSSCIFMKTKLADSDDILFIGTASTELISLINELKESKRVNRELDAIIENSYDGIYITDKEGVTLKTNSAIERITGIPKDYYIGKNVNALISRGILENSVTHKVLNKKRSVSVVQLNRAGKETLLTGNPVFNDKGEIESIVTNIRDLSELNDLQSALRKATKLNDSYKKEIERLKGKTDVSGDVIIKSEELISIYETADRVVNVDATILILGETGVGKDVLARYIYINSARAKKGEFIKVNCGAIPADLLESELFGYEAGAFTGANKQGKPGMFELADKGVVFLDEIGELPLSLQVKLLRVIQEKEIQRVGGTAPKKVDVRILAATNKDLKEMVQIGEFREDLFYRLNVVPILIPALRERKSDILPLTELFLEKANKRYEKKKRMDAALKDFFYTYSWPGNVRELANLIERLVLISEEELLKIRDLPSEYQRQESPIHISKIVTLKEAAELAEEKILSLAVKRYKTTYEIAEALDSSQPTIVRKLKKYGLCFEQPVH</sequence>
<organism evidence="11 12">
    <name type="scientific">Metabacillus idriensis</name>
    <dbReference type="NCBI Taxonomy" id="324768"/>
    <lineage>
        <taxon>Bacteria</taxon>
        <taxon>Bacillati</taxon>
        <taxon>Bacillota</taxon>
        <taxon>Bacilli</taxon>
        <taxon>Bacillales</taxon>
        <taxon>Bacillaceae</taxon>
        <taxon>Metabacillus</taxon>
    </lineage>
</organism>
<keyword evidence="1" id="KW-0547">Nucleotide-binding</keyword>
<keyword evidence="7" id="KW-0175">Coiled coil</keyword>
<dbReference type="SUPFAM" id="SSF52540">
    <property type="entry name" value="P-loop containing nucleoside triphosphate hydrolases"/>
    <property type="match status" value="1"/>
</dbReference>